<gene>
    <name evidence="2" type="ORF">GV827_20905</name>
</gene>
<reference evidence="2 3" key="1">
    <citation type="submission" date="2020-01" db="EMBL/GenBank/DDBJ databases">
        <title>Sulfitobacter sediminilitoris sp. nov., isolated from a tidal flat.</title>
        <authorList>
            <person name="Park S."/>
            <person name="Yoon J.-H."/>
        </authorList>
    </citation>
    <scope>NUCLEOTIDE SEQUENCE [LARGE SCALE GENOMIC DNA]</scope>
    <source>
        <strain evidence="2 3">JBTF-M27</strain>
    </source>
</reference>
<feature type="coiled-coil region" evidence="1">
    <location>
        <begin position="203"/>
        <end position="265"/>
    </location>
</feature>
<feature type="coiled-coil region" evidence="1">
    <location>
        <begin position="513"/>
        <end position="547"/>
    </location>
</feature>
<evidence type="ECO:0000256" key="1">
    <source>
        <dbReference type="SAM" id="Coils"/>
    </source>
</evidence>
<proteinExistence type="predicted"/>
<sequence>MSDTDDTGGSSVMQSLASWGLTAYSIAGWAVDAAAQRLLNITGSAAPPPDPSPSAMENFKATLAPRPANTNAPANATAQETQTINAAFVELTTYVDDNIDSEDISVAREKLAAVVKLVGDTAQAADDRDALAVKKTALEQDLKKIPFLRDVTAAEMRDFAKRRTLIARQISAAAVLSDLDPVEITLETLKGDVSDAQKMIPLRKNASDQIAAAKSARKDMQKTVDRGYYEALNKAISDAQIALGAAKTQTDITQLQAALKAVTDKEADARSYAAYFDLWSVKAEGYLSVYDRDPDKDNRSDGRKARNAAAQAAAVKSKALDFVGARAALDGFETAPAVTANGNYPAASAFMAQLDGFLKSHGTKRQQVKSAKLPWSNRMDNDLSDIRKKGIVNKNWGDAATDLTEHQDKVDKLYPIALKHLQVFEAKGSVPDSDEPMVTLLAAVSASKSKLDNDGKGNYAEALSAFDGLGGAKVNQATALRRLSAIKKRAKAAGTGGFAAAQAHVEGQYGYIKNNIAADIDAANATMDTLEALLDNLEAMIPVLSEARAAKPTHDPTDTFKLLDAAEAKVTSLEFDKAKGEAETALLAYGLLAEFLFVEGQVQMLLATQTDKTPGHTLVKTALSEADDMARTQGKIADAIAKLNAILADPTLAEMAHEAGLWLAKFKDVEKRHNKIVPGMKPDQAKATMTTLFDAAKDKAETDHDYTAAMALLEAYDTKLTQARDYVACRRRAFAVKTALDRAATTFASEPDIDKKVYGDGGKAGIEAQVKAAEDKAVAGKVVEAGADFAQRLKDWKPLLKNIALLHESADSVGSNAGHSIDRHGPEVTDEELLTRLTTGVAPDGKSSPTRNASRYDSFAAWVQAREEGAALLEKENHPGPPEVPVRASDTSIPAAADTVTSMKKIIDHEGPIDRAMRGIKPNQEVDASKGKVGKGQTYETYEALDGITKSETLWLFEIDISAIESKLAKPHGPLEKDVGVKWDSKPQTYIDVHATLPGSPPAPASIPGKWVMMQLFPVVDKWDQEKQDYA</sequence>
<dbReference type="EMBL" id="JAABNT010000024">
    <property type="protein sequence ID" value="NEK24834.1"/>
    <property type="molecule type" value="Genomic_DNA"/>
</dbReference>
<dbReference type="AlphaFoldDB" id="A0A6P0CK62"/>
<comment type="caution">
    <text evidence="2">The sequence shown here is derived from an EMBL/GenBank/DDBJ whole genome shotgun (WGS) entry which is preliminary data.</text>
</comment>
<evidence type="ECO:0000313" key="2">
    <source>
        <dbReference type="EMBL" id="NEK24834.1"/>
    </source>
</evidence>
<keyword evidence="1" id="KW-0175">Coiled coil</keyword>
<dbReference type="Proteomes" id="UP000468591">
    <property type="component" value="Unassembled WGS sequence"/>
</dbReference>
<name>A0A6P0CK62_9RHOB</name>
<keyword evidence="3" id="KW-1185">Reference proteome</keyword>
<protein>
    <submittedName>
        <fullName evidence="2">Uncharacterized protein</fullName>
    </submittedName>
</protein>
<organism evidence="2 3">
    <name type="scientific">Sulfitobacter sediminilitoris</name>
    <dbReference type="NCBI Taxonomy" id="2698830"/>
    <lineage>
        <taxon>Bacteria</taxon>
        <taxon>Pseudomonadati</taxon>
        <taxon>Pseudomonadota</taxon>
        <taxon>Alphaproteobacteria</taxon>
        <taxon>Rhodobacterales</taxon>
        <taxon>Roseobacteraceae</taxon>
        <taxon>Sulfitobacter</taxon>
    </lineage>
</organism>
<dbReference type="RefSeq" id="WP_164355829.1">
    <property type="nucleotide sequence ID" value="NZ_JAABNT010000024.1"/>
</dbReference>
<evidence type="ECO:0000313" key="3">
    <source>
        <dbReference type="Proteomes" id="UP000468591"/>
    </source>
</evidence>
<accession>A0A6P0CK62</accession>